<dbReference type="GO" id="GO:0051301">
    <property type="term" value="P:cell division"/>
    <property type="evidence" value="ECO:0007669"/>
    <property type="project" value="TreeGrafter"/>
</dbReference>
<feature type="compositionally biased region" description="Basic and acidic residues" evidence="1">
    <location>
        <begin position="499"/>
        <end position="513"/>
    </location>
</feature>
<dbReference type="PROSITE" id="PS50003">
    <property type="entry name" value="PH_DOMAIN"/>
    <property type="match status" value="1"/>
</dbReference>
<feature type="region of interest" description="Disordered" evidence="1">
    <location>
        <begin position="499"/>
        <end position="528"/>
    </location>
</feature>
<feature type="compositionally biased region" description="Low complexity" evidence="1">
    <location>
        <begin position="175"/>
        <end position="188"/>
    </location>
</feature>
<dbReference type="AlphaFoldDB" id="A0A8J4V0H7"/>
<feature type="compositionally biased region" description="Low complexity" evidence="1">
    <location>
        <begin position="241"/>
        <end position="270"/>
    </location>
</feature>
<dbReference type="PANTHER" id="PTHR21068">
    <property type="entry name" value="SPARTIN"/>
    <property type="match status" value="1"/>
</dbReference>
<evidence type="ECO:0000256" key="1">
    <source>
        <dbReference type="SAM" id="MobiDB-lite"/>
    </source>
</evidence>
<evidence type="ECO:0000313" key="3">
    <source>
        <dbReference type="EMBL" id="KAF2069227.1"/>
    </source>
</evidence>
<accession>A0A8J4V0H7</accession>
<dbReference type="InterPro" id="IPR009686">
    <property type="entry name" value="Senescence/spartin_C"/>
</dbReference>
<feature type="domain" description="PH" evidence="2">
    <location>
        <begin position="683"/>
        <end position="799"/>
    </location>
</feature>
<name>A0A8J4V0H7_9MYCE</name>
<evidence type="ECO:0000259" key="2">
    <source>
        <dbReference type="PROSITE" id="PS50003"/>
    </source>
</evidence>
<dbReference type="Proteomes" id="UP000695562">
    <property type="component" value="Unassembled WGS sequence"/>
</dbReference>
<dbReference type="Pfam" id="PF00169">
    <property type="entry name" value="PH"/>
    <property type="match status" value="1"/>
</dbReference>
<dbReference type="OrthoDB" id="19195at2759"/>
<sequence>MSFGGFKSSMKSFVDKSKSEINSLSNKDKKKDEKPATPAATNTTAPAPVYTSSSSTVTTTTVDQNNRVTSNTSTINASAQGNTTYYGGSNSQYQQVPPSQQYQAPPRPSAPPATYGSGNQYQQQQAPPPQVNRNYQAPTATGGAPPPRPPKPTTPTQTPYSPDGANIVSLEKRSPTPSTPTAPQQTQPNRLSTGAPPQPPINNRYSPPAPQQQPPTNNRYSPPPPLTKDGASVVSLEKKQPPSQSYNYQQQPQQQQQQQYQYLQPKQQQNVALEKKTDAPSVDKIQTNLKKHTDYVDTHSKIALHSIGVPMDTGIVKANIPPLLLSDQLYLANIQYQEIILEIEEATIKSIQYGQKSDPIHKKQKLIIYKTNIEEVILIQLYDIYIYTNLKEKPCFRAYPFHYIISDNEDNIYMIKMDKDTPEDSMNKLEVILMYYSTYYRVPIKQEFNDKTAQKMDKATSGVEKASMGISKGLVTGGTYFAKGASKVGEVYKNNTKKYEGPEMTEEQKRELEDPNSELNKSGKGTEKFAQGTASVSKGIVQGFGFVGSKVSQGVRSTDWYKEREAKEKEKERLYGKNEKKEAGGNMASTGVGALCNIWGGLEEGVLISCRGVRDASVDATRHTKGDYAAEKSKKGWDAAGNVTISVINVMSIVSATWIKGALYAAAGAISYDPDKVQSVTGAYWRAGWLATKSDLLSGSTWRTRWVVIRNPTIAVYSNSTDPADKPLVYTYLSKVKGVQKLSFERSQKEHSFEVLTNEGSLYFSCDTPTIDYSEELVQPPSPEDNISQWTNTILSVSAFIGEIKIE</sequence>
<dbReference type="SUPFAM" id="SSF50729">
    <property type="entry name" value="PH domain-like"/>
    <property type="match status" value="1"/>
</dbReference>
<feature type="region of interest" description="Disordered" evidence="1">
    <location>
        <begin position="1"/>
        <end position="279"/>
    </location>
</feature>
<feature type="compositionally biased region" description="Low complexity" evidence="1">
    <location>
        <begin position="36"/>
        <end position="62"/>
    </location>
</feature>
<keyword evidence="4" id="KW-1185">Reference proteome</keyword>
<dbReference type="EMBL" id="AJWJ01000712">
    <property type="protein sequence ID" value="KAF2069227.1"/>
    <property type="molecule type" value="Genomic_DNA"/>
</dbReference>
<reference evidence="3" key="1">
    <citation type="submission" date="2020-01" db="EMBL/GenBank/DDBJ databases">
        <title>Development of genomics and gene disruption for Polysphondylium violaceum indicates a role for the polyketide synthase stlB in stalk morphogenesis.</title>
        <authorList>
            <person name="Narita B."/>
            <person name="Kawabe Y."/>
            <person name="Kin K."/>
            <person name="Saito T."/>
            <person name="Gibbs R."/>
            <person name="Kuspa A."/>
            <person name="Muzny D."/>
            <person name="Queller D."/>
            <person name="Richards S."/>
            <person name="Strassman J."/>
            <person name="Sucgang R."/>
            <person name="Worley K."/>
            <person name="Schaap P."/>
        </authorList>
    </citation>
    <scope>NUCLEOTIDE SEQUENCE</scope>
    <source>
        <strain evidence="3">QSvi11</strain>
    </source>
</reference>
<dbReference type="Pfam" id="PF06911">
    <property type="entry name" value="Senescence"/>
    <property type="match status" value="1"/>
</dbReference>
<dbReference type="InterPro" id="IPR011993">
    <property type="entry name" value="PH-like_dom_sf"/>
</dbReference>
<dbReference type="InterPro" id="IPR045036">
    <property type="entry name" value="Spartin-like"/>
</dbReference>
<feature type="compositionally biased region" description="Low complexity" evidence="1">
    <location>
        <begin position="91"/>
        <end position="104"/>
    </location>
</feature>
<feature type="compositionally biased region" description="Pro residues" evidence="1">
    <location>
        <begin position="144"/>
        <end position="153"/>
    </location>
</feature>
<dbReference type="InterPro" id="IPR001849">
    <property type="entry name" value="PH_domain"/>
</dbReference>
<dbReference type="GO" id="GO:0005886">
    <property type="term" value="C:plasma membrane"/>
    <property type="evidence" value="ECO:0007669"/>
    <property type="project" value="TreeGrafter"/>
</dbReference>
<comment type="caution">
    <text evidence="3">The sequence shown here is derived from an EMBL/GenBank/DDBJ whole genome shotgun (WGS) entry which is preliminary data.</text>
</comment>
<gene>
    <name evidence="3" type="ORF">CYY_009452</name>
</gene>
<organism evidence="3 4">
    <name type="scientific">Polysphondylium violaceum</name>
    <dbReference type="NCBI Taxonomy" id="133409"/>
    <lineage>
        <taxon>Eukaryota</taxon>
        <taxon>Amoebozoa</taxon>
        <taxon>Evosea</taxon>
        <taxon>Eumycetozoa</taxon>
        <taxon>Dictyostelia</taxon>
        <taxon>Dictyosteliales</taxon>
        <taxon>Dictyosteliaceae</taxon>
        <taxon>Polysphondylium</taxon>
    </lineage>
</organism>
<dbReference type="PANTHER" id="PTHR21068:SF48">
    <property type="entry name" value="PH DOMAIN-CONTAINING PROTEIN"/>
    <property type="match status" value="1"/>
</dbReference>
<dbReference type="Gene3D" id="2.30.29.30">
    <property type="entry name" value="Pleckstrin-homology domain (PH domain)/Phosphotyrosine-binding domain (PTB)"/>
    <property type="match status" value="1"/>
</dbReference>
<feature type="compositionally biased region" description="Polar residues" evidence="1">
    <location>
        <begin position="63"/>
        <end position="90"/>
    </location>
</feature>
<feature type="compositionally biased region" description="Low complexity" evidence="1">
    <location>
        <begin position="1"/>
        <end position="12"/>
    </location>
</feature>
<feature type="compositionally biased region" description="Basic and acidic residues" evidence="1">
    <location>
        <begin position="26"/>
        <end position="35"/>
    </location>
</feature>
<proteinExistence type="predicted"/>
<dbReference type="SMART" id="SM00233">
    <property type="entry name" value="PH"/>
    <property type="match status" value="1"/>
</dbReference>
<evidence type="ECO:0000313" key="4">
    <source>
        <dbReference type="Proteomes" id="UP000695562"/>
    </source>
</evidence>
<protein>
    <recommendedName>
        <fullName evidence="2">PH domain-containing protein</fullName>
    </recommendedName>
</protein>